<dbReference type="CDD" id="cd06662">
    <property type="entry name" value="SURF1"/>
    <property type="match status" value="1"/>
</dbReference>
<evidence type="ECO:0000256" key="4">
    <source>
        <dbReference type="ARBA" id="ARBA00022989"/>
    </source>
</evidence>
<sequence length="240" mass="26414">MGRIRFLVAIGIAIIAIAVMVRLGVWQLERMHEKEQRLASIAQKKHHGPLSLSAVATLADDPRDYPVVVSGFLHHRLRIYIDNQIENGRVGYQVVAPLSTAQGLVLVNFGWVPGTASRATLPSVNLPAALQHATGTIAIPSDNPIIRETARHISNQQLLLQQLDIPRVSKIINEPLLPFVVQLTGPAPPGFIRNWQAVVMPPEKHLGYAVQWFGLAVAATVVAFIVFFVRGKGYVRTQKK</sequence>
<organism evidence="7 8">
    <name type="scientific">Salinimonas sediminis</name>
    <dbReference type="NCBI Taxonomy" id="2303538"/>
    <lineage>
        <taxon>Bacteria</taxon>
        <taxon>Pseudomonadati</taxon>
        <taxon>Pseudomonadota</taxon>
        <taxon>Gammaproteobacteria</taxon>
        <taxon>Alteromonadales</taxon>
        <taxon>Alteromonadaceae</taxon>
        <taxon>Alteromonas/Salinimonas group</taxon>
        <taxon>Salinimonas</taxon>
    </lineage>
</organism>
<dbReference type="RefSeq" id="WP_117314957.1">
    <property type="nucleotide sequence ID" value="NZ_CP031769.1"/>
</dbReference>
<dbReference type="PANTHER" id="PTHR23427">
    <property type="entry name" value="SURFEIT LOCUS PROTEIN"/>
    <property type="match status" value="1"/>
</dbReference>
<gene>
    <name evidence="7" type="ORF">D0Y50_00445</name>
</gene>
<keyword evidence="4 6" id="KW-1133">Transmembrane helix</keyword>
<dbReference type="PROSITE" id="PS50895">
    <property type="entry name" value="SURF1"/>
    <property type="match status" value="1"/>
</dbReference>
<dbReference type="PANTHER" id="PTHR23427:SF2">
    <property type="entry name" value="SURFEIT LOCUS PROTEIN 1"/>
    <property type="match status" value="1"/>
</dbReference>
<evidence type="ECO:0000256" key="2">
    <source>
        <dbReference type="ARBA" id="ARBA00007165"/>
    </source>
</evidence>
<comment type="subcellular location">
    <subcellularLocation>
        <location evidence="6">Cell membrane</location>
        <topology evidence="6">Multi-pass membrane protein</topology>
    </subcellularLocation>
    <subcellularLocation>
        <location evidence="1">Membrane</location>
    </subcellularLocation>
</comment>
<keyword evidence="5 6" id="KW-0472">Membrane</keyword>
<dbReference type="OrthoDB" id="9789940at2"/>
<feature type="transmembrane region" description="Helical" evidence="6">
    <location>
        <begin position="212"/>
        <end position="230"/>
    </location>
</feature>
<reference evidence="7 8" key="1">
    <citation type="submission" date="2018-08" db="EMBL/GenBank/DDBJ databases">
        <title>Salinimonas sediminis sp. nov., a piezophilic bacterium isolated from a deep-sea sediment sample from the New Britain Trench.</title>
        <authorList>
            <person name="Cao J."/>
        </authorList>
    </citation>
    <scope>NUCLEOTIDE SEQUENCE [LARGE SCALE GENOMIC DNA]</scope>
    <source>
        <strain evidence="7 8">N102</strain>
    </source>
</reference>
<dbReference type="EMBL" id="CP031769">
    <property type="protein sequence ID" value="AXR04971.1"/>
    <property type="molecule type" value="Genomic_DNA"/>
</dbReference>
<evidence type="ECO:0000256" key="1">
    <source>
        <dbReference type="ARBA" id="ARBA00004370"/>
    </source>
</evidence>
<proteinExistence type="inferred from homology"/>
<evidence type="ECO:0000313" key="8">
    <source>
        <dbReference type="Proteomes" id="UP000262073"/>
    </source>
</evidence>
<name>A0A346NHG4_9ALTE</name>
<evidence type="ECO:0000256" key="3">
    <source>
        <dbReference type="ARBA" id="ARBA00022692"/>
    </source>
</evidence>
<dbReference type="AlphaFoldDB" id="A0A346NHG4"/>
<dbReference type="Proteomes" id="UP000262073">
    <property type="component" value="Chromosome"/>
</dbReference>
<dbReference type="Pfam" id="PF02104">
    <property type="entry name" value="SURF1"/>
    <property type="match status" value="1"/>
</dbReference>
<protein>
    <recommendedName>
        <fullName evidence="6">SURF1-like protein</fullName>
    </recommendedName>
</protein>
<dbReference type="InterPro" id="IPR002994">
    <property type="entry name" value="Surf1/Shy1"/>
</dbReference>
<keyword evidence="3 6" id="KW-0812">Transmembrane</keyword>
<evidence type="ECO:0000313" key="7">
    <source>
        <dbReference type="EMBL" id="AXR04971.1"/>
    </source>
</evidence>
<keyword evidence="6" id="KW-1003">Cell membrane</keyword>
<comment type="similarity">
    <text evidence="2 6">Belongs to the SURF1 family.</text>
</comment>
<evidence type="ECO:0000256" key="5">
    <source>
        <dbReference type="ARBA" id="ARBA00023136"/>
    </source>
</evidence>
<dbReference type="InterPro" id="IPR045214">
    <property type="entry name" value="Surf1/Surf4"/>
</dbReference>
<feature type="transmembrane region" description="Helical" evidence="6">
    <location>
        <begin position="6"/>
        <end position="25"/>
    </location>
</feature>
<dbReference type="GO" id="GO:0005886">
    <property type="term" value="C:plasma membrane"/>
    <property type="evidence" value="ECO:0007669"/>
    <property type="project" value="UniProtKB-SubCell"/>
</dbReference>
<dbReference type="KEGG" id="salm:D0Y50_00445"/>
<accession>A0A346NHG4</accession>
<keyword evidence="8" id="KW-1185">Reference proteome</keyword>
<evidence type="ECO:0000256" key="6">
    <source>
        <dbReference type="RuleBase" id="RU363076"/>
    </source>
</evidence>